<sequence>MLKAETTTTSACTKGFFTHRRPASLVLFASGVIACLEIWSILRIAVQEGWGGPKSADKRTWLASEIVDTFQQQASPPDDQYVEELLLQVMEDEFDCIVEDEKSQSGKKDAILKFEESARKLKGKRIDTQISSEENEDVGDDDEWEDESGDEEMRVDEAPQLSDHCNQNEPQVDENGFVLVKRKGKGRR</sequence>
<evidence type="ECO:0000313" key="6">
    <source>
        <dbReference type="Proteomes" id="UP000054549"/>
    </source>
</evidence>
<feature type="region of interest" description="Disordered" evidence="3">
    <location>
        <begin position="124"/>
        <end position="188"/>
    </location>
</feature>
<feature type="compositionally biased region" description="Acidic residues" evidence="3">
    <location>
        <begin position="133"/>
        <end position="150"/>
    </location>
</feature>
<dbReference type="InterPro" id="IPR019398">
    <property type="entry name" value="Pre-rRNA_process_TSR2"/>
</dbReference>
<dbReference type="GO" id="GO:0006364">
    <property type="term" value="P:rRNA processing"/>
    <property type="evidence" value="ECO:0007669"/>
    <property type="project" value="UniProtKB-KW"/>
</dbReference>
<dbReference type="STRING" id="946122.A0A0C2XCF8"/>
<dbReference type="AlphaFoldDB" id="A0A0C2XCF8"/>
<dbReference type="HOGENOM" id="CLU_074896_0_2_1"/>
<keyword evidence="2" id="KW-0698">rRNA processing</keyword>
<evidence type="ECO:0000256" key="1">
    <source>
        <dbReference type="ARBA" id="ARBA00006524"/>
    </source>
</evidence>
<dbReference type="PROSITE" id="PS51257">
    <property type="entry name" value="PROKAR_LIPOPROTEIN"/>
    <property type="match status" value="1"/>
</dbReference>
<dbReference type="Proteomes" id="UP000054549">
    <property type="component" value="Unassembled WGS sequence"/>
</dbReference>
<gene>
    <name evidence="5" type="ORF">M378DRAFT_185916</name>
</gene>
<keyword evidence="4" id="KW-0812">Transmembrane</keyword>
<evidence type="ECO:0000313" key="5">
    <source>
        <dbReference type="EMBL" id="KIL66528.1"/>
    </source>
</evidence>
<evidence type="ECO:0000256" key="3">
    <source>
        <dbReference type="SAM" id="MobiDB-lite"/>
    </source>
</evidence>
<evidence type="ECO:0008006" key="7">
    <source>
        <dbReference type="Google" id="ProtNLM"/>
    </source>
</evidence>
<dbReference type="FunCoup" id="A0A0C2XCF8">
    <property type="interactions" value="355"/>
</dbReference>
<keyword evidence="6" id="KW-1185">Reference proteome</keyword>
<keyword evidence="4" id="KW-0472">Membrane</keyword>
<dbReference type="Pfam" id="PF10273">
    <property type="entry name" value="WGG"/>
    <property type="match status" value="1"/>
</dbReference>
<proteinExistence type="inferred from homology"/>
<accession>A0A0C2XCF8</accession>
<dbReference type="InParanoid" id="A0A0C2XCF8"/>
<comment type="similarity">
    <text evidence="1">Belongs to the TSR2 family.</text>
</comment>
<evidence type="ECO:0000256" key="4">
    <source>
        <dbReference type="SAM" id="Phobius"/>
    </source>
</evidence>
<evidence type="ECO:0000256" key="2">
    <source>
        <dbReference type="ARBA" id="ARBA00022552"/>
    </source>
</evidence>
<dbReference type="OrthoDB" id="263560at2759"/>
<feature type="transmembrane region" description="Helical" evidence="4">
    <location>
        <begin position="25"/>
        <end position="46"/>
    </location>
</feature>
<name>A0A0C2XCF8_AMAMK</name>
<keyword evidence="4" id="KW-1133">Transmembrane helix</keyword>
<dbReference type="EMBL" id="KN818235">
    <property type="protein sequence ID" value="KIL66528.1"/>
    <property type="molecule type" value="Genomic_DNA"/>
</dbReference>
<protein>
    <recommendedName>
        <fullName evidence="7">Pre-rRNA-processing protein TSR2</fullName>
    </recommendedName>
</protein>
<organism evidence="5 6">
    <name type="scientific">Amanita muscaria (strain Koide BX008)</name>
    <dbReference type="NCBI Taxonomy" id="946122"/>
    <lineage>
        <taxon>Eukaryota</taxon>
        <taxon>Fungi</taxon>
        <taxon>Dikarya</taxon>
        <taxon>Basidiomycota</taxon>
        <taxon>Agaricomycotina</taxon>
        <taxon>Agaricomycetes</taxon>
        <taxon>Agaricomycetidae</taxon>
        <taxon>Agaricales</taxon>
        <taxon>Pluteineae</taxon>
        <taxon>Amanitaceae</taxon>
        <taxon>Amanita</taxon>
    </lineage>
</organism>
<reference evidence="5 6" key="1">
    <citation type="submission" date="2014-04" db="EMBL/GenBank/DDBJ databases">
        <title>Evolutionary Origins and Diversification of the Mycorrhizal Mutualists.</title>
        <authorList>
            <consortium name="DOE Joint Genome Institute"/>
            <consortium name="Mycorrhizal Genomics Consortium"/>
            <person name="Kohler A."/>
            <person name="Kuo A."/>
            <person name="Nagy L.G."/>
            <person name="Floudas D."/>
            <person name="Copeland A."/>
            <person name="Barry K.W."/>
            <person name="Cichocki N."/>
            <person name="Veneault-Fourrey C."/>
            <person name="LaButti K."/>
            <person name="Lindquist E.A."/>
            <person name="Lipzen A."/>
            <person name="Lundell T."/>
            <person name="Morin E."/>
            <person name="Murat C."/>
            <person name="Riley R."/>
            <person name="Ohm R."/>
            <person name="Sun H."/>
            <person name="Tunlid A."/>
            <person name="Henrissat B."/>
            <person name="Grigoriev I.V."/>
            <person name="Hibbett D.S."/>
            <person name="Martin F."/>
        </authorList>
    </citation>
    <scope>NUCLEOTIDE SEQUENCE [LARGE SCALE GENOMIC DNA]</scope>
    <source>
        <strain evidence="5 6">Koide BX008</strain>
    </source>
</reference>
<dbReference type="PANTHER" id="PTHR21250">
    <property type="entry name" value="PRE-RRNA-PROCESSING PROTEIN TSR2 HOMOLOG"/>
    <property type="match status" value="1"/>
</dbReference>